<comment type="caution">
    <text evidence="1">The sequence shown here is derived from an EMBL/GenBank/DDBJ whole genome shotgun (WGS) entry which is preliminary data.</text>
</comment>
<organism evidence="1 2">
    <name type="scientific">Pistacia atlantica</name>
    <dbReference type="NCBI Taxonomy" id="434234"/>
    <lineage>
        <taxon>Eukaryota</taxon>
        <taxon>Viridiplantae</taxon>
        <taxon>Streptophyta</taxon>
        <taxon>Embryophyta</taxon>
        <taxon>Tracheophyta</taxon>
        <taxon>Spermatophyta</taxon>
        <taxon>Magnoliopsida</taxon>
        <taxon>eudicotyledons</taxon>
        <taxon>Gunneridae</taxon>
        <taxon>Pentapetalae</taxon>
        <taxon>rosids</taxon>
        <taxon>malvids</taxon>
        <taxon>Sapindales</taxon>
        <taxon>Anacardiaceae</taxon>
        <taxon>Pistacia</taxon>
    </lineage>
</organism>
<reference evidence="2" key="1">
    <citation type="journal article" date="2023" name="G3 (Bethesda)">
        <title>Genome assembly and association tests identify interacting loci associated with vigor, precocity, and sex in interspecific pistachio rootstocks.</title>
        <authorList>
            <person name="Palmer W."/>
            <person name="Jacygrad E."/>
            <person name="Sagayaradj S."/>
            <person name="Cavanaugh K."/>
            <person name="Han R."/>
            <person name="Bertier L."/>
            <person name="Beede B."/>
            <person name="Kafkas S."/>
            <person name="Golino D."/>
            <person name="Preece J."/>
            <person name="Michelmore R."/>
        </authorList>
    </citation>
    <scope>NUCLEOTIDE SEQUENCE [LARGE SCALE GENOMIC DNA]</scope>
</reference>
<name>A0ACC0ZP91_9ROSI</name>
<keyword evidence="2" id="KW-1185">Reference proteome</keyword>
<evidence type="ECO:0000313" key="1">
    <source>
        <dbReference type="EMBL" id="KAJ0074876.1"/>
    </source>
</evidence>
<protein>
    <submittedName>
        <fullName evidence="1">Uncharacterized protein</fullName>
    </submittedName>
</protein>
<gene>
    <name evidence="1" type="ORF">Patl1_34662</name>
</gene>
<proteinExistence type="predicted"/>
<dbReference type="EMBL" id="CM047910">
    <property type="protein sequence ID" value="KAJ0074876.1"/>
    <property type="molecule type" value="Genomic_DNA"/>
</dbReference>
<sequence length="38" mass="4432">MEIMMCAARLCLLHSSSRRPTMKMDLKKKPKYLPDNHG</sequence>
<evidence type="ECO:0000313" key="2">
    <source>
        <dbReference type="Proteomes" id="UP001164250"/>
    </source>
</evidence>
<dbReference type="Proteomes" id="UP001164250">
    <property type="component" value="Chromosome 15"/>
</dbReference>
<accession>A0ACC0ZP91</accession>